<dbReference type="GO" id="GO:0005524">
    <property type="term" value="F:ATP binding"/>
    <property type="evidence" value="ECO:0007669"/>
    <property type="project" value="UniProtKB-KW"/>
</dbReference>
<dbReference type="InterPro" id="IPR003593">
    <property type="entry name" value="AAA+_ATPase"/>
</dbReference>
<evidence type="ECO:0000259" key="4">
    <source>
        <dbReference type="PROSITE" id="PS50893"/>
    </source>
</evidence>
<dbReference type="AlphaFoldDB" id="A0A2H0WZ53"/>
<reference evidence="6" key="1">
    <citation type="submission" date="2017-09" db="EMBL/GenBank/DDBJ databases">
        <title>Depth-based differentiation of microbial function through sediment-hosted aquifers and enrichment of novel symbionts in the deep terrestrial subsurface.</title>
        <authorList>
            <person name="Probst A.J."/>
            <person name="Ladd B."/>
            <person name="Jarett J.K."/>
            <person name="Geller-Mcgrath D.E."/>
            <person name="Sieber C.M.K."/>
            <person name="Emerson J.B."/>
            <person name="Anantharaman K."/>
            <person name="Thomas B.C."/>
            <person name="Malmstrom R."/>
            <person name="Stieglmeier M."/>
            <person name="Klingl A."/>
            <person name="Woyke T."/>
            <person name="Ryan C.M."/>
            <person name="Banfield J.F."/>
        </authorList>
    </citation>
    <scope>NUCLEOTIDE SEQUENCE [LARGE SCALE GENOMIC DNA]</scope>
</reference>
<dbReference type="NCBIfam" id="TIGR01978">
    <property type="entry name" value="sufC"/>
    <property type="match status" value="1"/>
</dbReference>
<dbReference type="Proteomes" id="UP000229574">
    <property type="component" value="Unassembled WGS sequence"/>
</dbReference>
<evidence type="ECO:0000256" key="2">
    <source>
        <dbReference type="ARBA" id="ARBA00022741"/>
    </source>
</evidence>
<dbReference type="Gene3D" id="3.40.50.300">
    <property type="entry name" value="P-loop containing nucleotide triphosphate hydrolases"/>
    <property type="match status" value="1"/>
</dbReference>
<dbReference type="GO" id="GO:0016887">
    <property type="term" value="F:ATP hydrolysis activity"/>
    <property type="evidence" value="ECO:0007669"/>
    <property type="project" value="InterPro"/>
</dbReference>
<dbReference type="PANTHER" id="PTHR43204">
    <property type="entry name" value="ABC TRANSPORTER I FAMILY MEMBER 6, CHLOROPLASTIC"/>
    <property type="match status" value="1"/>
</dbReference>
<keyword evidence="3" id="KW-0067">ATP-binding</keyword>
<dbReference type="PROSITE" id="PS00211">
    <property type="entry name" value="ABC_TRANSPORTER_1"/>
    <property type="match status" value="1"/>
</dbReference>
<dbReference type="InterPro" id="IPR010230">
    <property type="entry name" value="FeS-cluster_ATPase_SufC"/>
</dbReference>
<dbReference type="InterPro" id="IPR017871">
    <property type="entry name" value="ABC_transporter-like_CS"/>
</dbReference>
<evidence type="ECO:0000313" key="6">
    <source>
        <dbReference type="Proteomes" id="UP000229574"/>
    </source>
</evidence>
<accession>A0A2H0WZ53</accession>
<gene>
    <name evidence="5" type="primary">sufC</name>
    <name evidence="5" type="ORF">COT54_02020</name>
</gene>
<dbReference type="InterPro" id="IPR003439">
    <property type="entry name" value="ABC_transporter-like_ATP-bd"/>
</dbReference>
<dbReference type="InterPro" id="IPR027417">
    <property type="entry name" value="P-loop_NTPase"/>
</dbReference>
<evidence type="ECO:0000313" key="5">
    <source>
        <dbReference type="EMBL" id="PIS17934.1"/>
    </source>
</evidence>
<dbReference type="SUPFAM" id="SSF52540">
    <property type="entry name" value="P-loop containing nucleoside triphosphate hydrolases"/>
    <property type="match status" value="1"/>
</dbReference>
<organism evidence="5 6">
    <name type="scientific">Candidatus Collierbacteria bacterium CG09_land_8_20_14_0_10_46_12</name>
    <dbReference type="NCBI Taxonomy" id="1974533"/>
    <lineage>
        <taxon>Bacteria</taxon>
        <taxon>Candidatus Collieribacteriota</taxon>
    </lineage>
</organism>
<comment type="similarity">
    <text evidence="1">Belongs to the ABC transporter superfamily. Ycf16 family.</text>
</comment>
<evidence type="ECO:0000256" key="1">
    <source>
        <dbReference type="ARBA" id="ARBA00006216"/>
    </source>
</evidence>
<proteinExistence type="inferred from homology"/>
<dbReference type="PROSITE" id="PS50893">
    <property type="entry name" value="ABC_TRANSPORTER_2"/>
    <property type="match status" value="1"/>
</dbReference>
<evidence type="ECO:0000256" key="3">
    <source>
        <dbReference type="ARBA" id="ARBA00022840"/>
    </source>
</evidence>
<name>A0A2H0WZ53_9BACT</name>
<feature type="domain" description="ABC transporter" evidence="4">
    <location>
        <begin position="6"/>
        <end position="236"/>
    </location>
</feature>
<comment type="caution">
    <text evidence="5">The sequence shown here is derived from an EMBL/GenBank/DDBJ whole genome shotgun (WGS) entry which is preliminary data.</text>
</comment>
<dbReference type="PANTHER" id="PTHR43204:SF1">
    <property type="entry name" value="ABC TRANSPORTER I FAMILY MEMBER 6, CHLOROPLASTIC"/>
    <property type="match status" value="1"/>
</dbReference>
<dbReference type="SMART" id="SM00382">
    <property type="entry name" value="AAA"/>
    <property type="match status" value="1"/>
</dbReference>
<dbReference type="Pfam" id="PF00005">
    <property type="entry name" value="ABC_tran"/>
    <property type="match status" value="1"/>
</dbReference>
<sequence>MKSPILSISRLQVVVEGKKVISDLDLEVAVGQVVAITGANGSGKSSLAQAIMGDERYRVADPPDGEASSSKVTFEGKDLLAMSIDERAKAGIFVAWQNPITIPGVSVFSLSKSSFEARGYKIDKLTEFKTRLEEIARDVGLSKEHITRGVNEGFSGGEKKRLELLQLLLIKPKLAILDEIDSGLDGDGLKIVGKLVAQMKLKGTAFILITHNKKLLEEISVDKIFEMKYGKLSTRS</sequence>
<dbReference type="EMBL" id="PEYY01000082">
    <property type="protein sequence ID" value="PIS17934.1"/>
    <property type="molecule type" value="Genomic_DNA"/>
</dbReference>
<keyword evidence="2" id="KW-0547">Nucleotide-binding</keyword>
<protein>
    <submittedName>
        <fullName evidence="5">Fe-S cluster assembly ATPase SufC</fullName>
    </submittedName>
</protein>